<dbReference type="PIRSF" id="PIRSF016661">
    <property type="entry name" value="BioY"/>
    <property type="match status" value="1"/>
</dbReference>
<keyword evidence="5" id="KW-1185">Reference proteome</keyword>
<dbReference type="PANTHER" id="PTHR34295:SF1">
    <property type="entry name" value="BIOTIN TRANSPORTER BIOY"/>
    <property type="match status" value="1"/>
</dbReference>
<evidence type="ECO:0000256" key="2">
    <source>
        <dbReference type="PIRNR" id="PIRNR016661"/>
    </source>
</evidence>
<organism evidence="4 5">
    <name type="scientific">Exiguobacterium mexicanum</name>
    <dbReference type="NCBI Taxonomy" id="340146"/>
    <lineage>
        <taxon>Bacteria</taxon>
        <taxon>Bacillati</taxon>
        <taxon>Bacillota</taxon>
        <taxon>Bacilli</taxon>
        <taxon>Bacillales</taxon>
        <taxon>Bacillales Family XII. Incertae Sedis</taxon>
        <taxon>Exiguobacterium</taxon>
    </lineage>
</organism>
<sequence length="176" mass="18216">MKIHDLTQIAIGAALLASIGSIAIPIGPVPITLQMLGIMTVASILGAKKGGLAVVVYLLLGLIGLPVLSGSGGLAPFVGPTVGYLLSFPIAAFLIGWFSERHRSFPALIGYNVLFGLGLVYLLGSLGLQAVFGMTFIDALKVNIPFIIGDLIKAVLAAAIAYKVSTNPQMRKTLAS</sequence>
<keyword evidence="3" id="KW-1133">Transmembrane helix</keyword>
<feature type="transmembrane region" description="Helical" evidence="3">
    <location>
        <begin position="111"/>
        <end position="132"/>
    </location>
</feature>
<name>A0ABT7MPP4_9BACL</name>
<comment type="similarity">
    <text evidence="1 2">Belongs to the BioY family.</text>
</comment>
<dbReference type="RefSeq" id="WP_214720202.1">
    <property type="nucleotide sequence ID" value="NZ_CP183077.1"/>
</dbReference>
<gene>
    <name evidence="4" type="ORF">QR695_09195</name>
</gene>
<accession>A0ABT7MPP4</accession>
<comment type="subcellular location">
    <subcellularLocation>
        <location evidence="2">Cell membrane</location>
        <topology evidence="2">Multi-pass membrane protein</topology>
    </subcellularLocation>
</comment>
<feature type="transmembrane region" description="Helical" evidence="3">
    <location>
        <begin position="81"/>
        <end position="99"/>
    </location>
</feature>
<evidence type="ECO:0000313" key="4">
    <source>
        <dbReference type="EMBL" id="MDL5377176.1"/>
    </source>
</evidence>
<dbReference type="EMBL" id="JASWER010000007">
    <property type="protein sequence ID" value="MDL5377176.1"/>
    <property type="molecule type" value="Genomic_DNA"/>
</dbReference>
<keyword evidence="2 3" id="KW-0472">Membrane</keyword>
<proteinExistence type="inferred from homology"/>
<dbReference type="PANTHER" id="PTHR34295">
    <property type="entry name" value="BIOTIN TRANSPORTER BIOY"/>
    <property type="match status" value="1"/>
</dbReference>
<dbReference type="Proteomes" id="UP001230807">
    <property type="component" value="Unassembled WGS sequence"/>
</dbReference>
<dbReference type="Gene3D" id="1.10.1760.20">
    <property type="match status" value="1"/>
</dbReference>
<keyword evidence="2" id="KW-0813">Transport</keyword>
<keyword evidence="3" id="KW-0812">Transmembrane</keyword>
<evidence type="ECO:0000256" key="1">
    <source>
        <dbReference type="ARBA" id="ARBA00010692"/>
    </source>
</evidence>
<feature type="transmembrane region" description="Helical" evidence="3">
    <location>
        <begin position="144"/>
        <end position="162"/>
    </location>
</feature>
<dbReference type="InterPro" id="IPR003784">
    <property type="entry name" value="BioY"/>
</dbReference>
<feature type="transmembrane region" description="Helical" evidence="3">
    <location>
        <begin position="50"/>
        <end position="69"/>
    </location>
</feature>
<reference evidence="4 5" key="1">
    <citation type="submission" date="2023-06" db="EMBL/GenBank/DDBJ databases">
        <title>Influencing factors and mechanism of Cr(VI) reduction by facultative anaerobic Exiguobacterium sp. PY14.</title>
        <authorList>
            <person name="Zou L."/>
        </authorList>
    </citation>
    <scope>NUCLEOTIDE SEQUENCE [LARGE SCALE GENOMIC DNA]</scope>
    <source>
        <strain evidence="4 5">PY14</strain>
    </source>
</reference>
<dbReference type="Pfam" id="PF02632">
    <property type="entry name" value="BioY"/>
    <property type="match status" value="1"/>
</dbReference>
<evidence type="ECO:0000313" key="5">
    <source>
        <dbReference type="Proteomes" id="UP001230807"/>
    </source>
</evidence>
<evidence type="ECO:0000256" key="3">
    <source>
        <dbReference type="SAM" id="Phobius"/>
    </source>
</evidence>
<keyword evidence="2" id="KW-1003">Cell membrane</keyword>
<feature type="transmembrane region" description="Helical" evidence="3">
    <location>
        <begin position="6"/>
        <end position="29"/>
    </location>
</feature>
<comment type="caution">
    <text evidence="4">The sequence shown here is derived from an EMBL/GenBank/DDBJ whole genome shotgun (WGS) entry which is preliminary data.</text>
</comment>
<protein>
    <recommendedName>
        <fullName evidence="2">Biotin transporter</fullName>
    </recommendedName>
</protein>